<dbReference type="RefSeq" id="WP_270127287.1">
    <property type="nucleotide sequence ID" value="NZ_CP115396.1"/>
</dbReference>
<organism evidence="2 3">
    <name type="scientific">Hymenobacter yonginensis</name>
    <dbReference type="NCBI Taxonomy" id="748197"/>
    <lineage>
        <taxon>Bacteria</taxon>
        <taxon>Pseudomonadati</taxon>
        <taxon>Bacteroidota</taxon>
        <taxon>Cytophagia</taxon>
        <taxon>Cytophagales</taxon>
        <taxon>Hymenobacteraceae</taxon>
        <taxon>Hymenobacter</taxon>
    </lineage>
</organism>
<feature type="transmembrane region" description="Helical" evidence="1">
    <location>
        <begin position="31"/>
        <end position="54"/>
    </location>
</feature>
<accession>A0ABY7PNA5</accession>
<evidence type="ECO:0008006" key="4">
    <source>
        <dbReference type="Google" id="ProtNLM"/>
    </source>
</evidence>
<sequence>MILRKSLTWITLTTMLLLAIPLVAMQFTREVVWTLSDFVVAGALLFGTGLTYVLVASQRRPMAYKLAAAIAATASLLLVWGNLAVGFIGSEDNPVNLLYGVVLAVGFIGAVAAKLQPQGMAKAMFGAALTQFAVPFVALLIKQPELTMGVLWVIVLNTVFAGLWVAAGLLFRRAAGASEEQGRPVA</sequence>
<evidence type="ECO:0000256" key="1">
    <source>
        <dbReference type="SAM" id="Phobius"/>
    </source>
</evidence>
<keyword evidence="1" id="KW-0472">Membrane</keyword>
<feature type="transmembrane region" description="Helical" evidence="1">
    <location>
        <begin position="149"/>
        <end position="171"/>
    </location>
</feature>
<keyword evidence="3" id="KW-1185">Reference proteome</keyword>
<evidence type="ECO:0000313" key="2">
    <source>
        <dbReference type="EMBL" id="WBO84740.1"/>
    </source>
</evidence>
<dbReference type="Proteomes" id="UP001211872">
    <property type="component" value="Chromosome"/>
</dbReference>
<feature type="transmembrane region" description="Helical" evidence="1">
    <location>
        <begin position="95"/>
        <end position="113"/>
    </location>
</feature>
<evidence type="ECO:0000313" key="3">
    <source>
        <dbReference type="Proteomes" id="UP001211872"/>
    </source>
</evidence>
<protein>
    <recommendedName>
        <fullName evidence="4">DUF308 domain-containing protein</fullName>
    </recommendedName>
</protein>
<gene>
    <name evidence="2" type="ORF">O9Z63_00515</name>
</gene>
<keyword evidence="1" id="KW-0812">Transmembrane</keyword>
<keyword evidence="1" id="KW-1133">Transmembrane helix</keyword>
<dbReference type="EMBL" id="CP115396">
    <property type="protein sequence ID" value="WBO84740.1"/>
    <property type="molecule type" value="Genomic_DNA"/>
</dbReference>
<reference evidence="2 3" key="1">
    <citation type="journal article" date="2011" name="Int. J. Syst. Evol. Microbiol.">
        <title>Hymenobacter yonginensis sp. nov., isolated from a mesotrophic artificial lake.</title>
        <authorList>
            <person name="Joung Y."/>
            <person name="Cho S.H."/>
            <person name="Kim H."/>
            <person name="Kim S.B."/>
            <person name="Joh K."/>
        </authorList>
    </citation>
    <scope>NUCLEOTIDE SEQUENCE [LARGE SCALE GENOMIC DNA]</scope>
    <source>
        <strain evidence="2 3">KCTC 22745</strain>
    </source>
</reference>
<proteinExistence type="predicted"/>
<name>A0ABY7PNA5_9BACT</name>
<feature type="transmembrane region" description="Helical" evidence="1">
    <location>
        <begin position="66"/>
        <end position="89"/>
    </location>
</feature>
<feature type="transmembrane region" description="Helical" evidence="1">
    <location>
        <begin position="125"/>
        <end position="143"/>
    </location>
</feature>
<feature type="transmembrane region" description="Helical" evidence="1">
    <location>
        <begin position="7"/>
        <end position="25"/>
    </location>
</feature>